<protein>
    <submittedName>
        <fullName evidence="1">Uncharacterized protein</fullName>
    </submittedName>
</protein>
<organism evidence="1 2">
    <name type="scientific">Planococcus massiliensis</name>
    <dbReference type="NCBI Taxonomy" id="1499687"/>
    <lineage>
        <taxon>Bacteria</taxon>
        <taxon>Bacillati</taxon>
        <taxon>Bacillota</taxon>
        <taxon>Bacilli</taxon>
        <taxon>Bacillales</taxon>
        <taxon>Caryophanaceae</taxon>
        <taxon>Planococcus</taxon>
    </lineage>
</organism>
<dbReference type="Proteomes" id="UP000043699">
    <property type="component" value="Unassembled WGS sequence"/>
</dbReference>
<evidence type="ECO:0000313" key="2">
    <source>
        <dbReference type="Proteomes" id="UP000043699"/>
    </source>
</evidence>
<reference evidence="1 2" key="1">
    <citation type="submission" date="2014-09" db="EMBL/GenBank/DDBJ databases">
        <authorList>
            <person name="Urmite Genomes Urmite Genomes"/>
        </authorList>
    </citation>
    <scope>NUCLEOTIDE SEQUENCE [LARGE SCALE GENOMIC DNA]</scope>
    <source>
        <strain evidence="1 2">ES2</strain>
    </source>
</reference>
<dbReference type="EMBL" id="CCXS01000001">
    <property type="protein sequence ID" value="CEG22756.1"/>
    <property type="molecule type" value="Genomic_DNA"/>
</dbReference>
<sequence length="44" mass="5394">MEILFDRLIHSLTKVNDREEVLEFKHLFYLLDFLEISGLNDLKW</sequence>
<accession>A0A098EN85</accession>
<name>A0A098EN85_9BACL</name>
<dbReference type="STRING" id="1499687.BN1080_01691"/>
<gene>
    <name evidence="1" type="ORF">BN1080_01691</name>
</gene>
<keyword evidence="2" id="KW-1185">Reference proteome</keyword>
<dbReference type="AlphaFoldDB" id="A0A098EN85"/>
<proteinExistence type="predicted"/>
<evidence type="ECO:0000313" key="1">
    <source>
        <dbReference type="EMBL" id="CEG22756.1"/>
    </source>
</evidence>